<sequence length="46" mass="5489">MPLDIYFDAINVDPNWKETIEQKCTSIMKNNIWKLYDLPQCILTTK</sequence>
<proteinExistence type="predicted"/>
<dbReference type="EnsemblPlants" id="Pp3c17_18820V3.1">
    <property type="protein sequence ID" value="Pp3c17_18820V3.1"/>
    <property type="gene ID" value="Pp3c17_18820"/>
</dbReference>
<reference evidence="1 3" key="1">
    <citation type="journal article" date="2008" name="Science">
        <title>The Physcomitrella genome reveals evolutionary insights into the conquest of land by plants.</title>
        <authorList>
            <person name="Rensing S."/>
            <person name="Lang D."/>
            <person name="Zimmer A."/>
            <person name="Terry A."/>
            <person name="Salamov A."/>
            <person name="Shapiro H."/>
            <person name="Nishiyama T."/>
            <person name="Perroud P.-F."/>
            <person name="Lindquist E."/>
            <person name="Kamisugi Y."/>
            <person name="Tanahashi T."/>
            <person name="Sakakibara K."/>
            <person name="Fujita T."/>
            <person name="Oishi K."/>
            <person name="Shin-I T."/>
            <person name="Kuroki Y."/>
            <person name="Toyoda A."/>
            <person name="Suzuki Y."/>
            <person name="Hashimoto A."/>
            <person name="Yamaguchi K."/>
            <person name="Sugano A."/>
            <person name="Kohara Y."/>
            <person name="Fujiyama A."/>
            <person name="Anterola A."/>
            <person name="Aoki S."/>
            <person name="Ashton N."/>
            <person name="Barbazuk W.B."/>
            <person name="Barker E."/>
            <person name="Bennetzen J."/>
            <person name="Bezanilla M."/>
            <person name="Blankenship R."/>
            <person name="Cho S.H."/>
            <person name="Dutcher S."/>
            <person name="Estelle M."/>
            <person name="Fawcett J.A."/>
            <person name="Gundlach H."/>
            <person name="Hanada K."/>
            <person name="Heyl A."/>
            <person name="Hicks K.A."/>
            <person name="Hugh J."/>
            <person name="Lohr M."/>
            <person name="Mayer K."/>
            <person name="Melkozernov A."/>
            <person name="Murata T."/>
            <person name="Nelson D."/>
            <person name="Pils B."/>
            <person name="Prigge M."/>
            <person name="Reiss B."/>
            <person name="Renner T."/>
            <person name="Rombauts S."/>
            <person name="Rushton P."/>
            <person name="Sanderfoot A."/>
            <person name="Schween G."/>
            <person name="Shiu S.-H."/>
            <person name="Stueber K."/>
            <person name="Theodoulou F.L."/>
            <person name="Tu H."/>
            <person name="Van de Peer Y."/>
            <person name="Verrier P.J."/>
            <person name="Waters E."/>
            <person name="Wood A."/>
            <person name="Yang L."/>
            <person name="Cove D."/>
            <person name="Cuming A."/>
            <person name="Hasebe M."/>
            <person name="Lucas S."/>
            <person name="Mishler D.B."/>
            <person name="Reski R."/>
            <person name="Grigoriev I."/>
            <person name="Quatrano R.S."/>
            <person name="Boore J.L."/>
        </authorList>
    </citation>
    <scope>NUCLEOTIDE SEQUENCE [LARGE SCALE GENOMIC DNA]</scope>
    <source>
        <strain evidence="2 3">cv. Gransden 2004</strain>
    </source>
</reference>
<organism evidence="1">
    <name type="scientific">Physcomitrium patens</name>
    <name type="common">Spreading-leaved earth moss</name>
    <name type="synonym">Physcomitrella patens</name>
    <dbReference type="NCBI Taxonomy" id="3218"/>
    <lineage>
        <taxon>Eukaryota</taxon>
        <taxon>Viridiplantae</taxon>
        <taxon>Streptophyta</taxon>
        <taxon>Embryophyta</taxon>
        <taxon>Bryophyta</taxon>
        <taxon>Bryophytina</taxon>
        <taxon>Bryopsida</taxon>
        <taxon>Funariidae</taxon>
        <taxon>Funariales</taxon>
        <taxon>Funariaceae</taxon>
        <taxon>Physcomitrium</taxon>
    </lineage>
</organism>
<dbReference type="Gramene" id="Pp3c17_18820V3.1">
    <property type="protein sequence ID" value="Pp3c17_18820V3.1"/>
    <property type="gene ID" value="Pp3c17_18820"/>
</dbReference>
<name>A0A2K1J4J3_PHYPA</name>
<dbReference type="Proteomes" id="UP000006727">
    <property type="component" value="Chromosome 17"/>
</dbReference>
<reference evidence="2" key="3">
    <citation type="submission" date="2020-12" db="UniProtKB">
        <authorList>
            <consortium name="EnsemblPlants"/>
        </authorList>
    </citation>
    <scope>IDENTIFICATION</scope>
</reference>
<evidence type="ECO:0000313" key="3">
    <source>
        <dbReference type="Proteomes" id="UP000006727"/>
    </source>
</evidence>
<accession>A0A2K1J4J3</accession>
<gene>
    <name evidence="1" type="ORF">PHYPA_022293</name>
</gene>
<reference evidence="1 3" key="2">
    <citation type="journal article" date="2018" name="Plant J.">
        <title>The Physcomitrella patens chromosome-scale assembly reveals moss genome structure and evolution.</title>
        <authorList>
            <person name="Lang D."/>
            <person name="Ullrich K.K."/>
            <person name="Murat F."/>
            <person name="Fuchs J."/>
            <person name="Jenkins J."/>
            <person name="Haas F.B."/>
            <person name="Piednoel M."/>
            <person name="Gundlach H."/>
            <person name="Van Bel M."/>
            <person name="Meyberg R."/>
            <person name="Vives C."/>
            <person name="Morata J."/>
            <person name="Symeonidi A."/>
            <person name="Hiss M."/>
            <person name="Muchero W."/>
            <person name="Kamisugi Y."/>
            <person name="Saleh O."/>
            <person name="Blanc G."/>
            <person name="Decker E.L."/>
            <person name="van Gessel N."/>
            <person name="Grimwood J."/>
            <person name="Hayes R.D."/>
            <person name="Graham S.W."/>
            <person name="Gunter L.E."/>
            <person name="McDaniel S.F."/>
            <person name="Hoernstein S.N.W."/>
            <person name="Larsson A."/>
            <person name="Li F.W."/>
            <person name="Perroud P.F."/>
            <person name="Phillips J."/>
            <person name="Ranjan P."/>
            <person name="Rokshar D.S."/>
            <person name="Rothfels C.J."/>
            <person name="Schneider L."/>
            <person name="Shu S."/>
            <person name="Stevenson D.W."/>
            <person name="Thummler F."/>
            <person name="Tillich M."/>
            <person name="Villarreal Aguilar J.C."/>
            <person name="Widiez T."/>
            <person name="Wong G.K."/>
            <person name="Wymore A."/>
            <person name="Zhang Y."/>
            <person name="Zimmer A.D."/>
            <person name="Quatrano R.S."/>
            <person name="Mayer K.F.X."/>
            <person name="Goodstein D."/>
            <person name="Casacuberta J.M."/>
            <person name="Vandepoele K."/>
            <person name="Reski R."/>
            <person name="Cuming A.C."/>
            <person name="Tuskan G.A."/>
            <person name="Maumus F."/>
            <person name="Salse J."/>
            <person name="Schmutz J."/>
            <person name="Rensing S.A."/>
        </authorList>
    </citation>
    <scope>NUCLEOTIDE SEQUENCE [LARGE SCALE GENOMIC DNA]</scope>
    <source>
        <strain evidence="2 3">cv. Gransden 2004</strain>
    </source>
</reference>
<dbReference type="EMBL" id="ABEU02000017">
    <property type="protein sequence ID" value="PNR36442.1"/>
    <property type="molecule type" value="Genomic_DNA"/>
</dbReference>
<keyword evidence="3" id="KW-1185">Reference proteome</keyword>
<dbReference type="AlphaFoldDB" id="A0A2K1J4J3"/>
<protein>
    <submittedName>
        <fullName evidence="1 2">Uncharacterized protein</fullName>
    </submittedName>
</protein>
<evidence type="ECO:0000313" key="1">
    <source>
        <dbReference type="EMBL" id="PNR36442.1"/>
    </source>
</evidence>
<dbReference type="InParanoid" id="A0A2K1J4J3"/>
<evidence type="ECO:0000313" key="2">
    <source>
        <dbReference type="EnsemblPlants" id="Pp3c17_18820V3.1"/>
    </source>
</evidence>